<reference evidence="3 8" key="3">
    <citation type="journal article" date="2018" name="Nat. Biotechnol.">
        <title>A standardized bacterial taxonomy based on genome phylogeny substantially revises the tree of life.</title>
        <authorList>
            <person name="Parks D.H."/>
            <person name="Chuvochina M."/>
            <person name="Waite D.W."/>
            <person name="Rinke C."/>
            <person name="Skarshewski A."/>
            <person name="Chaumeil P.A."/>
            <person name="Hugenholtz P."/>
        </authorList>
    </citation>
    <scope>NUCLEOTIDE SEQUENCE [LARGE SCALE GENOMIC DNA]</scope>
    <source>
        <strain evidence="3">UBA9905</strain>
    </source>
</reference>
<comment type="caution">
    <text evidence="4">The sequence shown here is derived from an EMBL/GenBank/DDBJ whole genome shotgun (WGS) entry which is preliminary data.</text>
</comment>
<dbReference type="Pfam" id="PF01933">
    <property type="entry name" value="CofD"/>
    <property type="match status" value="1"/>
</dbReference>
<dbReference type="AlphaFoldDB" id="A0A101H1K2"/>
<protein>
    <recommendedName>
        <fullName evidence="2">Putative gluconeogenesis factor</fullName>
    </recommendedName>
</protein>
<dbReference type="Proteomes" id="UP000054260">
    <property type="component" value="Unassembled WGS sequence"/>
</dbReference>
<dbReference type="InterPro" id="IPR010119">
    <property type="entry name" value="Gluconeogen_factor"/>
</dbReference>
<dbReference type="EMBL" id="LGGW01000003">
    <property type="protein sequence ID" value="KUK91366.1"/>
    <property type="molecule type" value="Genomic_DNA"/>
</dbReference>
<comment type="subcellular location">
    <subcellularLocation>
        <location evidence="2">Cytoplasm</location>
    </subcellularLocation>
</comment>
<evidence type="ECO:0000313" key="8">
    <source>
        <dbReference type="Proteomes" id="UP000264215"/>
    </source>
</evidence>
<sequence>MSRTVLIGGGTGLSTFARVMKDFDSSLTLVVAVTDDGGSSGIIREAMLMPPPGDVRNNIIALADDEELLTKVFSYRFKAPSMDGHSIGNIIIAGLTEMYESFPEAVVAASKMLNIKGRVLPVADDLVHLVAELDDGSIIKGESKISSVGKRVRRIFLDKPAKALPEVIDAIASAETIMVGPGSILTSVVPNFLVSGVREAFRKSRGRKIYICNIMTQPGESEGCSLGDHVEVVEDYCGEAFDMIFWTEVRGVETSVLNRYKEKGSSPVENDMLFDRRVKVIDGVTTALIDDGRTRLVVRHSRNSILSILDELCLLGESRI</sequence>
<evidence type="ECO:0000313" key="6">
    <source>
        <dbReference type="Proteomes" id="UP000054260"/>
    </source>
</evidence>
<dbReference type="NCBIfam" id="TIGR01826">
    <property type="entry name" value="CofD_related"/>
    <property type="match status" value="1"/>
</dbReference>
<name>A0A101H1K2_9BACT</name>
<dbReference type="GO" id="GO:0005737">
    <property type="term" value="C:cytoplasm"/>
    <property type="evidence" value="ECO:0007669"/>
    <property type="project" value="UniProtKB-SubCell"/>
</dbReference>
<dbReference type="InterPro" id="IPR038136">
    <property type="entry name" value="CofD-like_dom_sf"/>
</dbReference>
<dbReference type="Proteomes" id="UP000055014">
    <property type="component" value="Unassembled WGS sequence"/>
</dbReference>
<dbReference type="InterPro" id="IPR002882">
    <property type="entry name" value="CofD"/>
</dbReference>
<evidence type="ECO:0000313" key="3">
    <source>
        <dbReference type="EMBL" id="HCO69396.1"/>
    </source>
</evidence>
<keyword evidence="1 2" id="KW-0963">Cytoplasm</keyword>
<evidence type="ECO:0000256" key="1">
    <source>
        <dbReference type="ARBA" id="ARBA00022490"/>
    </source>
</evidence>
<dbReference type="Gene3D" id="3.40.50.10680">
    <property type="entry name" value="CofD-like domains"/>
    <property type="match status" value="1"/>
</dbReference>
<dbReference type="PANTHER" id="PTHR30135">
    <property type="entry name" value="UNCHARACTERIZED PROTEIN YVCK-RELATED"/>
    <property type="match status" value="1"/>
</dbReference>
<dbReference type="EMBL" id="DQBS01000057">
    <property type="protein sequence ID" value="HCO69396.1"/>
    <property type="molecule type" value="Genomic_DNA"/>
</dbReference>
<comment type="function">
    <text evidence="2">Required for morphogenesis under gluconeogenic growth conditions.</text>
</comment>
<comment type="similarity">
    <text evidence="2">Belongs to the gluconeogenesis factor family.</text>
</comment>
<dbReference type="HAMAP" id="MF_00973">
    <property type="entry name" value="Gluconeogen_factor"/>
    <property type="match status" value="1"/>
</dbReference>
<organism evidence="4 6">
    <name type="scientific">Mesotoga infera</name>
    <dbReference type="NCBI Taxonomy" id="1236046"/>
    <lineage>
        <taxon>Bacteria</taxon>
        <taxon>Thermotogati</taxon>
        <taxon>Thermotogota</taxon>
        <taxon>Thermotogae</taxon>
        <taxon>Kosmotogales</taxon>
        <taxon>Kosmotogaceae</taxon>
        <taxon>Mesotoga</taxon>
    </lineage>
</organism>
<dbReference type="SUPFAM" id="SSF142338">
    <property type="entry name" value="CofD-like"/>
    <property type="match status" value="1"/>
</dbReference>
<evidence type="ECO:0000313" key="5">
    <source>
        <dbReference type="EMBL" id="KUK91366.1"/>
    </source>
</evidence>
<gene>
    <name evidence="3" type="ORF">DIT26_02240</name>
    <name evidence="4" type="ORF">XD86_0010</name>
    <name evidence="5" type="ORF">XE02_0082</name>
</gene>
<dbReference type="Proteomes" id="UP000264215">
    <property type="component" value="Unassembled WGS sequence"/>
</dbReference>
<dbReference type="PATRIC" id="fig|1236046.5.peg.654"/>
<evidence type="ECO:0000313" key="4">
    <source>
        <dbReference type="EMBL" id="KUK68678.1"/>
    </source>
</evidence>
<proteinExistence type="inferred from homology"/>
<reference evidence="4" key="1">
    <citation type="journal article" date="2015" name="MBio">
        <title>Genome-resolved metagenomic analysis reveals roles for candidate phyla and other microbial community members in biogeochemical transformations in oil reservoirs.</title>
        <authorList>
            <person name="Hu P."/>
            <person name="Tom L."/>
            <person name="Singh A."/>
            <person name="Thomas B.C."/>
            <person name="Baker B.J."/>
            <person name="Piceno Y.M."/>
            <person name="Andersen G.L."/>
            <person name="Banfield J.F."/>
        </authorList>
    </citation>
    <scope>NUCLEOTIDE SEQUENCE [LARGE SCALE GENOMIC DNA]</scope>
    <source>
        <strain evidence="4">46_47</strain>
        <strain evidence="5">46_70</strain>
    </source>
</reference>
<accession>A0A101H1K2</accession>
<dbReference type="CDD" id="cd07187">
    <property type="entry name" value="YvcK_like"/>
    <property type="match status" value="1"/>
</dbReference>
<dbReference type="PANTHER" id="PTHR30135:SF3">
    <property type="entry name" value="GLUCONEOGENESIS FACTOR-RELATED"/>
    <property type="match status" value="1"/>
</dbReference>
<evidence type="ECO:0000256" key="2">
    <source>
        <dbReference type="HAMAP-Rule" id="MF_00973"/>
    </source>
</evidence>
<dbReference type="GO" id="GO:0008360">
    <property type="term" value="P:regulation of cell shape"/>
    <property type="evidence" value="ECO:0007669"/>
    <property type="project" value="UniProtKB-UniRule"/>
</dbReference>
<dbReference type="EMBL" id="LGGH01000001">
    <property type="protein sequence ID" value="KUK68678.1"/>
    <property type="molecule type" value="Genomic_DNA"/>
</dbReference>
<evidence type="ECO:0000313" key="7">
    <source>
        <dbReference type="Proteomes" id="UP000055014"/>
    </source>
</evidence>
<reference evidence="6 7" key="2">
    <citation type="journal article" date="2015" name="MBio">
        <title>Genome-Resolved Metagenomic Analysis Reveals Roles for Candidate Phyla and Other Microbial Community Members in Biogeochemical Transformations in Oil Reservoirs.</title>
        <authorList>
            <person name="Hu P."/>
            <person name="Tom L."/>
            <person name="Singh A."/>
            <person name="Thomas B.C."/>
            <person name="Baker B.J."/>
            <person name="Piceno Y.M."/>
            <person name="Andersen G.L."/>
            <person name="Banfield J.F."/>
        </authorList>
    </citation>
    <scope>NUCLEOTIDE SEQUENCE [LARGE SCALE GENOMIC DNA]</scope>
</reference>
<dbReference type="GO" id="GO:0043743">
    <property type="term" value="F:LPPG:FO 2-phospho-L-lactate transferase activity"/>
    <property type="evidence" value="ECO:0007669"/>
    <property type="project" value="InterPro"/>
</dbReference>